<feature type="transmembrane region" description="Helical" evidence="1">
    <location>
        <begin position="207"/>
        <end position="225"/>
    </location>
</feature>
<evidence type="ECO:0008006" key="4">
    <source>
        <dbReference type="Google" id="ProtNLM"/>
    </source>
</evidence>
<dbReference type="EMBL" id="BMXI01000004">
    <property type="protein sequence ID" value="GHC47409.1"/>
    <property type="molecule type" value="Genomic_DNA"/>
</dbReference>
<protein>
    <recommendedName>
        <fullName evidence="4">ABC transporter permease</fullName>
    </recommendedName>
</protein>
<comment type="caution">
    <text evidence="2">The sequence shown here is derived from an EMBL/GenBank/DDBJ whole genome shotgun (WGS) entry which is preliminary data.</text>
</comment>
<feature type="transmembrane region" description="Helical" evidence="1">
    <location>
        <begin position="347"/>
        <end position="365"/>
    </location>
</feature>
<feature type="transmembrane region" description="Helical" evidence="1">
    <location>
        <begin position="377"/>
        <end position="396"/>
    </location>
</feature>
<name>A0A918TFW3_9BACT</name>
<feature type="transmembrane region" description="Helical" evidence="1">
    <location>
        <begin position="168"/>
        <end position="187"/>
    </location>
</feature>
<feature type="transmembrane region" description="Helical" evidence="1">
    <location>
        <begin position="111"/>
        <end position="132"/>
    </location>
</feature>
<proteinExistence type="predicted"/>
<feature type="transmembrane region" description="Helical" evidence="1">
    <location>
        <begin position="305"/>
        <end position="335"/>
    </location>
</feature>
<dbReference type="Proteomes" id="UP000644507">
    <property type="component" value="Unassembled WGS sequence"/>
</dbReference>
<reference evidence="2" key="2">
    <citation type="submission" date="2020-09" db="EMBL/GenBank/DDBJ databases">
        <authorList>
            <person name="Sun Q."/>
            <person name="Kim S."/>
        </authorList>
    </citation>
    <scope>NUCLEOTIDE SEQUENCE</scope>
    <source>
        <strain evidence="2">KCTC 12988</strain>
    </source>
</reference>
<organism evidence="2 3">
    <name type="scientific">Roseibacillus persicicus</name>
    <dbReference type="NCBI Taxonomy" id="454148"/>
    <lineage>
        <taxon>Bacteria</taxon>
        <taxon>Pseudomonadati</taxon>
        <taxon>Verrucomicrobiota</taxon>
        <taxon>Verrucomicrobiia</taxon>
        <taxon>Verrucomicrobiales</taxon>
        <taxon>Verrucomicrobiaceae</taxon>
        <taxon>Roseibacillus</taxon>
    </lineage>
</organism>
<feature type="transmembrane region" description="Helical" evidence="1">
    <location>
        <begin position="138"/>
        <end position="161"/>
    </location>
</feature>
<evidence type="ECO:0000256" key="1">
    <source>
        <dbReference type="SAM" id="Phobius"/>
    </source>
</evidence>
<keyword evidence="3" id="KW-1185">Reference proteome</keyword>
<keyword evidence="1" id="KW-1133">Transmembrane helix</keyword>
<feature type="transmembrane region" description="Helical" evidence="1">
    <location>
        <begin position="245"/>
        <end position="261"/>
    </location>
</feature>
<feature type="transmembrane region" description="Helical" evidence="1">
    <location>
        <begin position="27"/>
        <end position="47"/>
    </location>
</feature>
<keyword evidence="1" id="KW-0812">Transmembrane</keyword>
<feature type="transmembrane region" description="Helical" evidence="1">
    <location>
        <begin position="427"/>
        <end position="447"/>
    </location>
</feature>
<reference evidence="2" key="1">
    <citation type="journal article" date="2014" name="Int. J. Syst. Evol. Microbiol.">
        <title>Complete genome sequence of Corynebacterium casei LMG S-19264T (=DSM 44701T), isolated from a smear-ripened cheese.</title>
        <authorList>
            <consortium name="US DOE Joint Genome Institute (JGI-PGF)"/>
            <person name="Walter F."/>
            <person name="Albersmeier A."/>
            <person name="Kalinowski J."/>
            <person name="Ruckert C."/>
        </authorList>
    </citation>
    <scope>NUCLEOTIDE SEQUENCE</scope>
    <source>
        <strain evidence="2">KCTC 12988</strain>
    </source>
</reference>
<gene>
    <name evidence="2" type="ORF">GCM10007100_11400</name>
</gene>
<accession>A0A918TFW3</accession>
<evidence type="ECO:0000313" key="3">
    <source>
        <dbReference type="Proteomes" id="UP000644507"/>
    </source>
</evidence>
<evidence type="ECO:0000313" key="2">
    <source>
        <dbReference type="EMBL" id="GHC47409.1"/>
    </source>
</evidence>
<feature type="transmembrane region" description="Helical" evidence="1">
    <location>
        <begin position="53"/>
        <end position="72"/>
    </location>
</feature>
<dbReference type="RefSeq" id="WP_189568185.1">
    <property type="nucleotide sequence ID" value="NZ_BMXI01000004.1"/>
</dbReference>
<dbReference type="AlphaFoldDB" id="A0A918TFW3"/>
<sequence length="471" mass="52294">MEKLNDFSDWFSPMLVKELRQGLRTHTFVILFLILQGLLALILLTTAAADTNAGGFVSSIIFFFFSLAVLVVQPLRGMSAISSEVKGDTIDLMSLTRLSAWRIVFGKWSSIMGQTALVLFAIIPYLILRYFFGGMQLFSELLLLFTLFLFSGVLTAVTVGLSASTLALIRAIPLLAGLVLIWPIGYLSFAGFDELLALFSPNSRNEWFALLASYLVATFVGYFFLEVAATTIAPSAENRATRKRLISLVVIPLTFAALHAVNHEPAWLLAFFLLAMVSLDFFTEDSEYPSVVLRPFLRFGPLGRVAARLLAPGWGTGTLFHLFLIALLIGISLLMGDELRDFSRYEMWGVLGVFTGMLYLPHAVVQLIQKRIANRMVAYLSLSMLLFGLIPLLLLLNDIGDVKMVTWVFCFIPHVQVLLTDYTSDKICILIAWVSAAAYILACLISAGRPLHKLTELEREELEIPDPNTPS</sequence>
<keyword evidence="1" id="KW-0472">Membrane</keyword>